<reference evidence="1" key="1">
    <citation type="submission" date="2020-08" db="EMBL/GenBank/DDBJ databases">
        <title>Multicomponent nature underlies the extraordinary mechanical properties of spider dragline silk.</title>
        <authorList>
            <person name="Kono N."/>
            <person name="Nakamura H."/>
            <person name="Mori M."/>
            <person name="Yoshida Y."/>
            <person name="Ohtoshi R."/>
            <person name="Malay A.D."/>
            <person name="Moran D.A.P."/>
            <person name="Tomita M."/>
            <person name="Numata K."/>
            <person name="Arakawa K."/>
        </authorList>
    </citation>
    <scope>NUCLEOTIDE SEQUENCE</scope>
</reference>
<evidence type="ECO:0000313" key="1">
    <source>
        <dbReference type="EMBL" id="GFS85709.1"/>
    </source>
</evidence>
<sequence>MFCFRHSSKVWTALQHSIPKWSPQAGTQYVLPFNKINVKILIKPKRPDPKSPATVTFRLQAKHFCPMRTETKLHFTADAGPFIACSLDLDPFCPMLFPFSRARMCSS</sequence>
<dbReference type="EMBL" id="BMAW01098613">
    <property type="protein sequence ID" value="GFS85709.1"/>
    <property type="molecule type" value="Genomic_DNA"/>
</dbReference>
<accession>A0A8X6MZ80</accession>
<dbReference type="AlphaFoldDB" id="A0A8X6MZ80"/>
<organism evidence="1 2">
    <name type="scientific">Nephila pilipes</name>
    <name type="common">Giant wood spider</name>
    <name type="synonym">Nephila maculata</name>
    <dbReference type="NCBI Taxonomy" id="299642"/>
    <lineage>
        <taxon>Eukaryota</taxon>
        <taxon>Metazoa</taxon>
        <taxon>Ecdysozoa</taxon>
        <taxon>Arthropoda</taxon>
        <taxon>Chelicerata</taxon>
        <taxon>Arachnida</taxon>
        <taxon>Araneae</taxon>
        <taxon>Araneomorphae</taxon>
        <taxon>Entelegynae</taxon>
        <taxon>Araneoidea</taxon>
        <taxon>Nephilidae</taxon>
        <taxon>Nephila</taxon>
    </lineage>
</organism>
<comment type="caution">
    <text evidence="1">The sequence shown here is derived from an EMBL/GenBank/DDBJ whole genome shotgun (WGS) entry which is preliminary data.</text>
</comment>
<evidence type="ECO:0000313" key="2">
    <source>
        <dbReference type="Proteomes" id="UP000887013"/>
    </source>
</evidence>
<protein>
    <submittedName>
        <fullName evidence="1">Uncharacterized protein</fullName>
    </submittedName>
</protein>
<gene>
    <name evidence="1" type="ORF">NPIL_468791</name>
</gene>
<dbReference type="Proteomes" id="UP000887013">
    <property type="component" value="Unassembled WGS sequence"/>
</dbReference>
<proteinExistence type="predicted"/>
<name>A0A8X6MZ80_NEPPI</name>
<keyword evidence="2" id="KW-1185">Reference proteome</keyword>